<dbReference type="InterPro" id="IPR006175">
    <property type="entry name" value="YjgF/YER057c/UK114"/>
</dbReference>
<dbReference type="Pfam" id="PF01042">
    <property type="entry name" value="Ribonuc_L-PSP"/>
    <property type="match status" value="1"/>
</dbReference>
<dbReference type="InterPro" id="IPR035959">
    <property type="entry name" value="RutC-like_sf"/>
</dbReference>
<comment type="similarity">
    <text evidence="1">Belongs to the RutC family.</text>
</comment>
<dbReference type="PANTHER" id="PTHR11803">
    <property type="entry name" value="2-IMINOBUTANOATE/2-IMINOPROPANOATE DEAMINASE RIDA"/>
    <property type="match status" value="1"/>
</dbReference>
<dbReference type="GO" id="GO:0005829">
    <property type="term" value="C:cytosol"/>
    <property type="evidence" value="ECO:0007669"/>
    <property type="project" value="TreeGrafter"/>
</dbReference>
<dbReference type="InterPro" id="IPR006056">
    <property type="entry name" value="RidA"/>
</dbReference>
<sequence>MKKEVISTSNAPGALGPYSQGIKVGEFVFVSGQIPINPKDNSIPKTIREQTKQSLENIKAILSEAGLDFSNIVKTTIFLTDLNDFNDVNEVYGTYFEGDYPARCCLEVSKLPKDVSIEIEVMAIEK</sequence>
<dbReference type="FunFam" id="3.30.1330.40:FF:000001">
    <property type="entry name" value="L-PSP family endoribonuclease"/>
    <property type="match status" value="1"/>
</dbReference>
<dbReference type="CDD" id="cd00448">
    <property type="entry name" value="YjgF_YER057c_UK114_family"/>
    <property type="match status" value="1"/>
</dbReference>
<evidence type="ECO:0000256" key="1">
    <source>
        <dbReference type="ARBA" id="ARBA00010552"/>
    </source>
</evidence>
<dbReference type="InterPro" id="IPR019897">
    <property type="entry name" value="RidA_CS"/>
</dbReference>
<dbReference type="PROSITE" id="PS01094">
    <property type="entry name" value="UPF0076"/>
    <property type="match status" value="1"/>
</dbReference>
<dbReference type="SUPFAM" id="SSF55298">
    <property type="entry name" value="YjgF-like"/>
    <property type="match status" value="1"/>
</dbReference>
<accession>A0AA88ZL84</accession>
<dbReference type="NCBIfam" id="TIGR00004">
    <property type="entry name" value="Rid family detoxifying hydrolase"/>
    <property type="match status" value="1"/>
</dbReference>
<reference evidence="2 3" key="1">
    <citation type="submission" date="2014-01" db="EMBL/GenBank/DDBJ databases">
        <title>Plasmidome dynamics in the species complex Clostridium novyi sensu lato converts strains of independent lineages into distinctly different pathogens.</title>
        <authorList>
            <person name="Skarin H."/>
            <person name="Segerman B."/>
        </authorList>
    </citation>
    <scope>NUCLEOTIDE SEQUENCE [LARGE SCALE GENOMIC DNA]</scope>
    <source>
        <strain evidence="2 3">4570</strain>
    </source>
</reference>
<dbReference type="Gene3D" id="3.30.1330.40">
    <property type="entry name" value="RutC-like"/>
    <property type="match status" value="1"/>
</dbReference>
<dbReference type="GO" id="GO:0019239">
    <property type="term" value="F:deaminase activity"/>
    <property type="evidence" value="ECO:0007669"/>
    <property type="project" value="TreeGrafter"/>
</dbReference>
<organism evidence="2 3">
    <name type="scientific">Clostridium novyi A str. 4570</name>
    <dbReference type="NCBI Taxonomy" id="1444290"/>
    <lineage>
        <taxon>Bacteria</taxon>
        <taxon>Bacillati</taxon>
        <taxon>Bacillota</taxon>
        <taxon>Clostridia</taxon>
        <taxon>Eubacteriales</taxon>
        <taxon>Clostridiaceae</taxon>
        <taxon>Clostridium</taxon>
    </lineage>
</organism>
<comment type="caution">
    <text evidence="2">The sequence shown here is derived from an EMBL/GenBank/DDBJ whole genome shotgun (WGS) entry which is preliminary data.</text>
</comment>
<gene>
    <name evidence="2" type="ORF">Z969_08380</name>
</gene>
<dbReference type="EMBL" id="JDRX01000021">
    <property type="protein sequence ID" value="KGN01449.1"/>
    <property type="molecule type" value="Genomic_DNA"/>
</dbReference>
<evidence type="ECO:0000313" key="2">
    <source>
        <dbReference type="EMBL" id="KGN01449.1"/>
    </source>
</evidence>
<protein>
    <submittedName>
        <fullName evidence="2">Endoribonuclease L-PSP</fullName>
    </submittedName>
</protein>
<dbReference type="PANTHER" id="PTHR11803:SF58">
    <property type="entry name" value="PROTEIN HMF1-RELATED"/>
    <property type="match status" value="1"/>
</dbReference>
<dbReference type="RefSeq" id="WP_039250305.1">
    <property type="nucleotide sequence ID" value="NZ_JDRX01000021.1"/>
</dbReference>
<dbReference type="Proteomes" id="UP000030016">
    <property type="component" value="Unassembled WGS sequence"/>
</dbReference>
<dbReference type="AlphaFoldDB" id="A0AA88ZL84"/>
<name>A0AA88ZL84_CLONO</name>
<evidence type="ECO:0000313" key="3">
    <source>
        <dbReference type="Proteomes" id="UP000030016"/>
    </source>
</evidence>
<proteinExistence type="inferred from homology"/>